<keyword evidence="2" id="KW-1133">Transmembrane helix</keyword>
<feature type="region of interest" description="Disordered" evidence="1">
    <location>
        <begin position="197"/>
        <end position="220"/>
    </location>
</feature>
<dbReference type="AlphaFoldDB" id="A0ABD1YNM9"/>
<sequence length="231" mass="24262">MAMAGARLVIVPVTTAPAIRRVETTANVETSRPNSGDRFGNGCSTSSGVVLSSCCRLPSLARSGSRNADCRLRASSHCFGLGGYGIGLRVQTQAPRKLVKKALRIDAQNFDPKNFDPKKIDANNVIATLVKVGKQGLEAGTKLVPDSVPRPVAQLGVGLAGLLLGSFVIRSLFSTVFFIVAVGGLGYLALLFLSKGEGGSSSGSSFDKSSGKPKSTDEALEEARRIMDKYK</sequence>
<organism evidence="3 4">
    <name type="scientific">Riccia fluitans</name>
    <dbReference type="NCBI Taxonomy" id="41844"/>
    <lineage>
        <taxon>Eukaryota</taxon>
        <taxon>Viridiplantae</taxon>
        <taxon>Streptophyta</taxon>
        <taxon>Embryophyta</taxon>
        <taxon>Marchantiophyta</taxon>
        <taxon>Marchantiopsida</taxon>
        <taxon>Marchantiidae</taxon>
        <taxon>Marchantiales</taxon>
        <taxon>Ricciaceae</taxon>
        <taxon>Riccia</taxon>
    </lineage>
</organism>
<evidence type="ECO:0000256" key="2">
    <source>
        <dbReference type="SAM" id="Phobius"/>
    </source>
</evidence>
<name>A0ABD1YNM9_9MARC</name>
<reference evidence="3 4" key="1">
    <citation type="submission" date="2024-09" db="EMBL/GenBank/DDBJ databases">
        <title>Chromosome-scale assembly of Riccia fluitans.</title>
        <authorList>
            <person name="Paukszto L."/>
            <person name="Sawicki J."/>
            <person name="Karawczyk K."/>
            <person name="Piernik-Szablinska J."/>
            <person name="Szczecinska M."/>
            <person name="Mazdziarz M."/>
        </authorList>
    </citation>
    <scope>NUCLEOTIDE SEQUENCE [LARGE SCALE GENOMIC DNA]</scope>
    <source>
        <strain evidence="3">Rf_01</strain>
        <tissue evidence="3">Aerial parts of the thallus</tissue>
    </source>
</reference>
<evidence type="ECO:0000313" key="3">
    <source>
        <dbReference type="EMBL" id="KAL2632386.1"/>
    </source>
</evidence>
<dbReference type="Proteomes" id="UP001605036">
    <property type="component" value="Unassembled WGS sequence"/>
</dbReference>
<feature type="transmembrane region" description="Helical" evidence="2">
    <location>
        <begin position="175"/>
        <end position="193"/>
    </location>
</feature>
<evidence type="ECO:0000256" key="1">
    <source>
        <dbReference type="SAM" id="MobiDB-lite"/>
    </source>
</evidence>
<accession>A0ABD1YNM9</accession>
<dbReference type="PANTHER" id="PTHR36777:SF2">
    <property type="entry name" value="EXPRESSED PROTEIN"/>
    <property type="match status" value="1"/>
</dbReference>
<gene>
    <name evidence="3" type="ORF">R1flu_017072</name>
</gene>
<comment type="caution">
    <text evidence="3">The sequence shown here is derived from an EMBL/GenBank/DDBJ whole genome shotgun (WGS) entry which is preliminary data.</text>
</comment>
<protein>
    <submittedName>
        <fullName evidence="3">Uncharacterized protein</fullName>
    </submittedName>
</protein>
<keyword evidence="2" id="KW-0812">Transmembrane</keyword>
<evidence type="ECO:0000313" key="4">
    <source>
        <dbReference type="Proteomes" id="UP001605036"/>
    </source>
</evidence>
<keyword evidence="2" id="KW-0472">Membrane</keyword>
<keyword evidence="4" id="KW-1185">Reference proteome</keyword>
<dbReference type="EMBL" id="JBHFFA010000004">
    <property type="protein sequence ID" value="KAL2632386.1"/>
    <property type="molecule type" value="Genomic_DNA"/>
</dbReference>
<proteinExistence type="predicted"/>
<dbReference type="PANTHER" id="PTHR36777">
    <property type="entry name" value="EXPRESSED PROTEIN"/>
    <property type="match status" value="1"/>
</dbReference>